<comment type="caution">
    <text evidence="3">The sequence shown here is derived from an EMBL/GenBank/DDBJ whole genome shotgun (WGS) entry which is preliminary data.</text>
</comment>
<proteinExistence type="predicted"/>
<evidence type="ECO:0000256" key="2">
    <source>
        <dbReference type="SAM" id="MobiDB-lite"/>
    </source>
</evidence>
<evidence type="ECO:0000256" key="1">
    <source>
        <dbReference type="SAM" id="Coils"/>
    </source>
</evidence>
<reference evidence="3" key="1">
    <citation type="submission" date="2020-07" db="EMBL/GenBank/DDBJ databases">
        <title>Draft Genome Sequence of a Deep-Sea Yeast, Naganishia (Cryptococcus) liquefaciens strain N6.</title>
        <authorList>
            <person name="Han Y.W."/>
            <person name="Kajitani R."/>
            <person name="Morimoto H."/>
            <person name="Parhat M."/>
            <person name="Tsubouchi H."/>
            <person name="Bakenova O."/>
            <person name="Ogata M."/>
            <person name="Argunhan B."/>
            <person name="Aoki R."/>
            <person name="Kajiwara S."/>
            <person name="Itoh T."/>
            <person name="Iwasaki H."/>
        </authorList>
    </citation>
    <scope>NUCLEOTIDE SEQUENCE</scope>
    <source>
        <strain evidence="3">N6</strain>
    </source>
</reference>
<name>A0A8H3TSH9_9TREE</name>
<dbReference type="OrthoDB" id="2592444at2759"/>
<dbReference type="Proteomes" id="UP000620104">
    <property type="component" value="Unassembled WGS sequence"/>
</dbReference>
<sequence>MALQNALQHLASTAVNESDFSFLETPQGHPASQTLSSVASSAQPQSAQAPPAPILGNSATWQTSSELAPRQSDPQHTHLPVPPPLSVSRSPGFQSSVSPSLAPNPVVNISTHNVQQQPQQKPEQQSQQQTQQQQQLSQQQTHQVSPFPTLHSMEDGQAKKRGRPRKYFDDESRRAAEYLRRKRSRNDEDGADLGAGVARKEERRPYLHYQMDYGNYDSSKPDAMTARDIVVNWLATGTNFADWLEWPMEKRNEVAVELRNELKSHGMLDRDSVSIKQQITFIQRGCEEAKKFEKEKMNEPLTPYNATKVSYLVNRGLTPGQAFIEHSWPFYAKLKDIVANVEVPMPISRPPRQPKPDVSKLPARFPHQLNGVLSAYDASTSNDFDAIDDALDPALTGVSMTEPSQSEVLAVTSWANQLLNQESQRRQAGGTSGTGLAKFPLLGMDDAESLKVLREKEKWELEKLQIRQKLELEKEQMKIKDKNAERDTHIQSILVFRDLLKDGLTKNQAGKIVFRQHWAEIQQQMDADDD</sequence>
<accession>A0A8H3TSH9</accession>
<keyword evidence="1" id="KW-0175">Coiled coil</keyword>
<gene>
    <name evidence="3" type="ORF">NliqN6_2232</name>
</gene>
<evidence type="ECO:0000313" key="3">
    <source>
        <dbReference type="EMBL" id="GHJ85830.1"/>
    </source>
</evidence>
<dbReference type="PANTHER" id="PTHR33324">
    <property type="entry name" value="EXPRESSED PROTEIN"/>
    <property type="match status" value="1"/>
</dbReference>
<protein>
    <submittedName>
        <fullName evidence="3">Uncharacterized protein</fullName>
    </submittedName>
</protein>
<feature type="compositionally biased region" description="Polar residues" evidence="2">
    <location>
        <begin position="92"/>
        <end position="114"/>
    </location>
</feature>
<feature type="compositionally biased region" description="Low complexity" evidence="2">
    <location>
        <begin position="36"/>
        <end position="49"/>
    </location>
</feature>
<organism evidence="3 4">
    <name type="scientific">Naganishia liquefaciens</name>
    <dbReference type="NCBI Taxonomy" id="104408"/>
    <lineage>
        <taxon>Eukaryota</taxon>
        <taxon>Fungi</taxon>
        <taxon>Dikarya</taxon>
        <taxon>Basidiomycota</taxon>
        <taxon>Agaricomycotina</taxon>
        <taxon>Tremellomycetes</taxon>
        <taxon>Filobasidiales</taxon>
        <taxon>Filobasidiaceae</taxon>
        <taxon>Naganishia</taxon>
    </lineage>
</organism>
<feature type="compositionally biased region" description="Basic and acidic residues" evidence="2">
    <location>
        <begin position="166"/>
        <end position="179"/>
    </location>
</feature>
<dbReference type="EMBL" id="BLZA01000013">
    <property type="protein sequence ID" value="GHJ85830.1"/>
    <property type="molecule type" value="Genomic_DNA"/>
</dbReference>
<feature type="coiled-coil region" evidence="1">
    <location>
        <begin position="447"/>
        <end position="487"/>
    </location>
</feature>
<evidence type="ECO:0000313" key="4">
    <source>
        <dbReference type="Proteomes" id="UP000620104"/>
    </source>
</evidence>
<dbReference type="PANTHER" id="PTHR33324:SF2">
    <property type="entry name" value="MYB_SANT-LIKE DNA-BINDING DOMAIN-CONTAINING PROTEIN"/>
    <property type="match status" value="1"/>
</dbReference>
<keyword evidence="4" id="KW-1185">Reference proteome</keyword>
<dbReference type="AlphaFoldDB" id="A0A8H3TSH9"/>
<feature type="compositionally biased region" description="Polar residues" evidence="2">
    <location>
        <begin position="57"/>
        <end position="66"/>
    </location>
</feature>
<feature type="region of interest" description="Disordered" evidence="2">
    <location>
        <begin position="21"/>
        <end position="199"/>
    </location>
</feature>
<feature type="compositionally biased region" description="Low complexity" evidence="2">
    <location>
        <begin position="115"/>
        <end position="143"/>
    </location>
</feature>